<dbReference type="GO" id="GO:0016787">
    <property type="term" value="F:hydrolase activity"/>
    <property type="evidence" value="ECO:0007669"/>
    <property type="project" value="UniProtKB-KW"/>
</dbReference>
<evidence type="ECO:0000256" key="2">
    <source>
        <dbReference type="ARBA" id="ARBA00022801"/>
    </source>
</evidence>
<organism evidence="4 5">
    <name type="scientific">Agromyces intestinalis</name>
    <dbReference type="NCBI Taxonomy" id="2592652"/>
    <lineage>
        <taxon>Bacteria</taxon>
        <taxon>Bacillati</taxon>
        <taxon>Actinomycetota</taxon>
        <taxon>Actinomycetes</taxon>
        <taxon>Micrococcales</taxon>
        <taxon>Microbacteriaceae</taxon>
        <taxon>Agromyces</taxon>
    </lineage>
</organism>
<dbReference type="Gene3D" id="3.40.50.1820">
    <property type="entry name" value="alpha/beta hydrolase"/>
    <property type="match status" value="1"/>
</dbReference>
<dbReference type="SUPFAM" id="SSF53474">
    <property type="entry name" value="alpha/beta-Hydrolases"/>
    <property type="match status" value="1"/>
</dbReference>
<protein>
    <submittedName>
        <fullName evidence="4">Phospholipase</fullName>
    </submittedName>
</protein>
<dbReference type="RefSeq" id="WP_149161116.1">
    <property type="nucleotide sequence ID" value="NZ_CP043505.1"/>
</dbReference>
<name>A0A5C1YHL7_9MICO</name>
<accession>A0A5C1YHL7</accession>
<dbReference type="InterPro" id="IPR029058">
    <property type="entry name" value="AB_hydrolase_fold"/>
</dbReference>
<keyword evidence="2" id="KW-0378">Hydrolase</keyword>
<dbReference type="InterPro" id="IPR050565">
    <property type="entry name" value="LYPA1-2/EST-like"/>
</dbReference>
<dbReference type="InterPro" id="IPR003140">
    <property type="entry name" value="PLipase/COase/thioEstase"/>
</dbReference>
<dbReference type="Pfam" id="PF02230">
    <property type="entry name" value="Abhydrolase_2"/>
    <property type="match status" value="1"/>
</dbReference>
<reference evidence="4 5" key="1">
    <citation type="submission" date="2019-09" db="EMBL/GenBank/DDBJ databases">
        <title>Genome sequencing of strain KACC 19306.</title>
        <authorList>
            <person name="Heo J."/>
            <person name="Kim S.-J."/>
            <person name="Kim J.-S."/>
            <person name="Hong S.-B."/>
            <person name="Kwon S.-W."/>
        </authorList>
    </citation>
    <scope>NUCLEOTIDE SEQUENCE [LARGE SCALE GENOMIC DNA]</scope>
    <source>
        <strain evidence="4 5">KACC 19306</strain>
    </source>
</reference>
<dbReference type="EMBL" id="CP043505">
    <property type="protein sequence ID" value="QEO15098.1"/>
    <property type="molecule type" value="Genomic_DNA"/>
</dbReference>
<evidence type="ECO:0000313" key="5">
    <source>
        <dbReference type="Proteomes" id="UP000324678"/>
    </source>
</evidence>
<dbReference type="Proteomes" id="UP000324678">
    <property type="component" value="Chromosome"/>
</dbReference>
<dbReference type="PANTHER" id="PTHR10655:SF17">
    <property type="entry name" value="LYSOPHOSPHOLIPASE-LIKE PROTEIN 1"/>
    <property type="match status" value="1"/>
</dbReference>
<dbReference type="OrthoDB" id="9780848at2"/>
<dbReference type="AlphaFoldDB" id="A0A5C1YHL7"/>
<keyword evidence="5" id="KW-1185">Reference proteome</keyword>
<dbReference type="PANTHER" id="PTHR10655">
    <property type="entry name" value="LYSOPHOSPHOLIPASE-RELATED"/>
    <property type="match status" value="1"/>
</dbReference>
<evidence type="ECO:0000256" key="1">
    <source>
        <dbReference type="ARBA" id="ARBA00006499"/>
    </source>
</evidence>
<comment type="similarity">
    <text evidence="1">Belongs to the AB hydrolase superfamily. AB hydrolase 2 family.</text>
</comment>
<proteinExistence type="inferred from homology"/>
<evidence type="ECO:0000313" key="4">
    <source>
        <dbReference type="EMBL" id="QEO15098.1"/>
    </source>
</evidence>
<sequence length="209" mass="22390">MRIDDEAVLWSAGSADRIGRPLLLLLHGYNSHEGDLFGLAPYLPLQPVIASLRAPIDAGYGFAWFPLFDHGADAAAETADASTTAIVDCLDRVAPEASGIGLVGFSQGGAMALELLRRDPDRFAFAAALAGFVLPAERAGDARLAEVRPPVLWGRGSADEVIPADLVAHTQVWLPQHVELDARIYEGLAHSVDDRELGDLVGWLRARYG</sequence>
<dbReference type="KEGG" id="ail:FLP10_12265"/>
<gene>
    <name evidence="4" type="ORF">FLP10_12265</name>
</gene>
<feature type="domain" description="Phospholipase/carboxylesterase/thioesterase" evidence="3">
    <location>
        <begin position="20"/>
        <end position="204"/>
    </location>
</feature>
<evidence type="ECO:0000259" key="3">
    <source>
        <dbReference type="Pfam" id="PF02230"/>
    </source>
</evidence>